<evidence type="ECO:0000259" key="2">
    <source>
        <dbReference type="PROSITE" id="PS50853"/>
    </source>
</evidence>
<proteinExistence type="predicted"/>
<evidence type="ECO:0000256" key="1">
    <source>
        <dbReference type="SAM" id="Phobius"/>
    </source>
</evidence>
<dbReference type="PANTHER" id="PTHR20859:SF84">
    <property type="entry name" value="INTERFERON ALPHA_BETA RECEPTOR 2"/>
    <property type="match status" value="1"/>
</dbReference>
<protein>
    <submittedName>
        <fullName evidence="3">Interferon alpha and beta receptor subunit 2</fullName>
    </submittedName>
</protein>
<name>A0A3B5BDS4_9TELE</name>
<accession>A0A3B5BDS4</accession>
<keyword evidence="1" id="KW-1133">Transmembrane helix</keyword>
<feature type="domain" description="Fibronectin type-III" evidence="2">
    <location>
        <begin position="23"/>
        <end position="113"/>
    </location>
</feature>
<dbReference type="GO" id="GO:0004896">
    <property type="term" value="F:cytokine receptor activity"/>
    <property type="evidence" value="ECO:0007669"/>
    <property type="project" value="TreeGrafter"/>
</dbReference>
<dbReference type="PROSITE" id="PS50853">
    <property type="entry name" value="FN3"/>
    <property type="match status" value="1"/>
</dbReference>
<dbReference type="InterPro" id="IPR003961">
    <property type="entry name" value="FN3_dom"/>
</dbReference>
<reference evidence="3" key="1">
    <citation type="submission" date="2023-09" db="UniProtKB">
        <authorList>
            <consortium name="Ensembl"/>
        </authorList>
    </citation>
    <scope>IDENTIFICATION</scope>
</reference>
<dbReference type="SUPFAM" id="SSF49265">
    <property type="entry name" value="Fibronectin type III"/>
    <property type="match status" value="2"/>
</dbReference>
<dbReference type="InterPro" id="IPR036116">
    <property type="entry name" value="FN3_sf"/>
</dbReference>
<dbReference type="Pfam" id="PF09294">
    <property type="entry name" value="Interfer-bind"/>
    <property type="match status" value="1"/>
</dbReference>
<evidence type="ECO:0000313" key="3">
    <source>
        <dbReference type="Ensembl" id="ENSSPAP00000031195.1"/>
    </source>
</evidence>
<feature type="transmembrane region" description="Helical" evidence="1">
    <location>
        <begin position="254"/>
        <end position="273"/>
    </location>
</feature>
<sequence length="294" mass="33636">LKHQLDICLDLSAFQFTLCFTSLPAPVNVSVISKNFRHVLRWDPGPGCPPGTQYMISKRPRTSQRERLHNSTRTSFKLKLNNMRTYTLMVQASYNQTLSPWSSSVTFTPFKDTKIDPPDFSLAGCGNCIQGNISLLEAETEIDIRKLYDVRFKVLWHKTEEEKTKLQDLETQNKSFTLRNLEKGVEYCVQVRLEILLNKNTEPSPWKCTFTSHVEHGNVTAILIFLFIALTIGASLLYYTGFLCKLQTAEPRALIVRSLSVCLSVCLSVYTFHTSLMFVHRFSTQKHEATNEIL</sequence>
<dbReference type="InterPro" id="IPR015373">
    <property type="entry name" value="Interferon/interleukin_rcp_dom"/>
</dbReference>
<keyword evidence="1" id="KW-0812">Transmembrane</keyword>
<dbReference type="GO" id="GO:0005886">
    <property type="term" value="C:plasma membrane"/>
    <property type="evidence" value="ECO:0007669"/>
    <property type="project" value="TreeGrafter"/>
</dbReference>
<dbReference type="PANTHER" id="PTHR20859">
    <property type="entry name" value="INTERFERON/INTERLEUKIN RECEPTOR"/>
    <property type="match status" value="1"/>
</dbReference>
<dbReference type="AlphaFoldDB" id="A0A3B5BDS4"/>
<dbReference type="CDD" id="cd00063">
    <property type="entry name" value="FN3"/>
    <property type="match status" value="1"/>
</dbReference>
<feature type="transmembrane region" description="Helical" evidence="1">
    <location>
        <begin position="219"/>
        <end position="242"/>
    </location>
</feature>
<dbReference type="Ensembl" id="ENSSPAT00000031695.1">
    <property type="protein sequence ID" value="ENSSPAP00000031195.1"/>
    <property type="gene ID" value="ENSSPAG00000023384.1"/>
</dbReference>
<dbReference type="Gene3D" id="2.60.40.10">
    <property type="entry name" value="Immunoglobulins"/>
    <property type="match status" value="1"/>
</dbReference>
<dbReference type="Pfam" id="PF01108">
    <property type="entry name" value="Tissue_fac"/>
    <property type="match status" value="1"/>
</dbReference>
<dbReference type="InterPro" id="IPR013783">
    <property type="entry name" value="Ig-like_fold"/>
</dbReference>
<keyword evidence="1" id="KW-0472">Membrane</keyword>
<organism evidence="3">
    <name type="scientific">Stegastes partitus</name>
    <name type="common">bicolor damselfish</name>
    <dbReference type="NCBI Taxonomy" id="144197"/>
    <lineage>
        <taxon>Eukaryota</taxon>
        <taxon>Metazoa</taxon>
        <taxon>Chordata</taxon>
        <taxon>Craniata</taxon>
        <taxon>Vertebrata</taxon>
        <taxon>Euteleostomi</taxon>
        <taxon>Actinopterygii</taxon>
        <taxon>Neopterygii</taxon>
        <taxon>Teleostei</taxon>
        <taxon>Neoteleostei</taxon>
        <taxon>Acanthomorphata</taxon>
        <taxon>Ovalentaria</taxon>
        <taxon>Pomacentridae</taxon>
        <taxon>Stegastes</taxon>
    </lineage>
</organism>
<dbReference type="GeneTree" id="ENSGT00940000158231"/>
<dbReference type="InterPro" id="IPR050650">
    <property type="entry name" value="Type-II_Cytokine-TF_Rcpt"/>
</dbReference>